<organism evidence="3 4">
    <name type="scientific">Saitoella complicata (strain BCRC 22490 / CBS 7301 / JCM 7358 / NBRC 10748 / NRRL Y-17804)</name>
    <dbReference type="NCBI Taxonomy" id="698492"/>
    <lineage>
        <taxon>Eukaryota</taxon>
        <taxon>Fungi</taxon>
        <taxon>Dikarya</taxon>
        <taxon>Ascomycota</taxon>
        <taxon>Taphrinomycotina</taxon>
        <taxon>Taphrinomycotina incertae sedis</taxon>
        <taxon>Saitoella</taxon>
    </lineage>
</organism>
<dbReference type="EMBL" id="BACD03000054">
    <property type="protein sequence ID" value="GAO51850.1"/>
    <property type="molecule type" value="Genomic_DNA"/>
</dbReference>
<name>A0A0E9NR02_SAICN</name>
<dbReference type="OrthoDB" id="1293114at2759"/>
<evidence type="ECO:0000313" key="4">
    <source>
        <dbReference type="Proteomes" id="UP000033140"/>
    </source>
</evidence>
<feature type="region of interest" description="Disordered" evidence="2">
    <location>
        <begin position="243"/>
        <end position="280"/>
    </location>
</feature>
<feature type="coiled-coil region" evidence="1">
    <location>
        <begin position="385"/>
        <end position="467"/>
    </location>
</feature>
<comment type="caution">
    <text evidence="3">The sequence shown here is derived from an EMBL/GenBank/DDBJ whole genome shotgun (WGS) entry which is preliminary data.</text>
</comment>
<feature type="region of interest" description="Disordered" evidence="2">
    <location>
        <begin position="1"/>
        <end position="55"/>
    </location>
</feature>
<feature type="coiled-coil region" evidence="1">
    <location>
        <begin position="599"/>
        <end position="633"/>
    </location>
</feature>
<evidence type="ECO:0000313" key="3">
    <source>
        <dbReference type="EMBL" id="GAO51850.1"/>
    </source>
</evidence>
<gene>
    <name evidence="3" type="ORF">G7K_5941-t1</name>
</gene>
<reference evidence="3 4" key="1">
    <citation type="journal article" date="2011" name="J. Gen. Appl. Microbiol.">
        <title>Draft genome sequencing of the enigmatic yeast Saitoella complicata.</title>
        <authorList>
            <person name="Nishida H."/>
            <person name="Hamamoto M."/>
            <person name="Sugiyama J."/>
        </authorList>
    </citation>
    <scope>NUCLEOTIDE SEQUENCE [LARGE SCALE GENOMIC DNA]</scope>
    <source>
        <strain evidence="3 4">NRRL Y-17804</strain>
    </source>
</reference>
<evidence type="ECO:0000256" key="2">
    <source>
        <dbReference type="SAM" id="MobiDB-lite"/>
    </source>
</evidence>
<evidence type="ECO:0000256" key="1">
    <source>
        <dbReference type="SAM" id="Coils"/>
    </source>
</evidence>
<dbReference type="RefSeq" id="XP_019020784.1">
    <property type="nucleotide sequence ID" value="XM_019170906.1"/>
</dbReference>
<feature type="compositionally biased region" description="Basic and acidic residues" evidence="2">
    <location>
        <begin position="243"/>
        <end position="264"/>
    </location>
</feature>
<dbReference type="Proteomes" id="UP000033140">
    <property type="component" value="Unassembled WGS sequence"/>
</dbReference>
<reference evidence="3 4" key="2">
    <citation type="journal article" date="2014" name="J. Gen. Appl. Microbiol.">
        <title>The early diverging ascomycetous budding yeast Saitoella complicata has three histone deacetylases belonging to the Clr6, Hos2, and Rpd3 lineages.</title>
        <authorList>
            <person name="Nishida H."/>
            <person name="Matsumoto T."/>
            <person name="Kondo S."/>
            <person name="Hamamoto M."/>
            <person name="Yoshikawa H."/>
        </authorList>
    </citation>
    <scope>NUCLEOTIDE SEQUENCE [LARGE SCALE GENOMIC DNA]</scope>
    <source>
        <strain evidence="3 4">NRRL Y-17804</strain>
    </source>
</reference>
<dbReference type="AlphaFoldDB" id="A0A0E9NR02"/>
<feature type="compositionally biased region" description="Polar residues" evidence="2">
    <location>
        <begin position="91"/>
        <end position="102"/>
    </location>
</feature>
<accession>A0A0E9NR02</accession>
<keyword evidence="4" id="KW-1185">Reference proteome</keyword>
<proteinExistence type="predicted"/>
<reference evidence="3 4" key="3">
    <citation type="journal article" date="2015" name="Genome Announc.">
        <title>Draft Genome Sequence of the Archiascomycetous Yeast Saitoella complicata.</title>
        <authorList>
            <person name="Yamauchi K."/>
            <person name="Kondo S."/>
            <person name="Hamamoto M."/>
            <person name="Takahashi Y."/>
            <person name="Ogura Y."/>
            <person name="Hayashi T."/>
            <person name="Nishida H."/>
        </authorList>
    </citation>
    <scope>NUCLEOTIDE SEQUENCE [LARGE SCALE GENOMIC DNA]</scope>
    <source>
        <strain evidence="3 4">NRRL Y-17804</strain>
    </source>
</reference>
<feature type="compositionally biased region" description="Polar residues" evidence="2">
    <location>
        <begin position="1"/>
        <end position="16"/>
    </location>
</feature>
<protein>
    <submittedName>
        <fullName evidence="3">Uncharacterized protein</fullName>
    </submittedName>
</protein>
<sequence length="652" mass="70665">MLATPPTSVASGTGTPSKPLHYSPGQGFVAQLASPPATPPPQAVSPAKTEKSAANNVVRWKGKAVVIRVPAWDVREACASNSIRPTPEGPESSSKPIFNHSSPSKKQKPTVHIPDPTEWNTHIHALREAKLAALGVGPSDPRPSHAASSSLAHLPILSPGPLSPNFNFIGRQHYAPTTTNFAQLGAQAGFAHARLPSISSSLASPVMGLGLGFDGVPVSSLRSPAGSSHHRLPSFVSALDSVVESHTEEPGLEHEHEHSSERKSSVTKQHGHSHARANSTLDPSAPAFAFAFPPAIPASPLAEYASPMDEFIPEIGDEVFVKPEKEKKVIPIVKPVSPVRKTPGFKFPASPSPAAVAAAVTEEKEVDGEDQGSDADDEDDMLAGLQAAKKRIQVLEAANVGLKKLAGKGPQLENELNITKSELASAQEALVDFEVLRAEKEEVEKEYDTLQTRYEGLEEDMRSVAQDIVKEQISWRREFDEVSASRDRYAEQYKDSERRRMELEGIVETMRMDERVQQRKIWELEEKVKTGASVGSRPGTGGSMGPEAKVRELEGMNATYLGRIGMLEESLTMLGQTAKAREELLGSVQAMSESRRLEIDRLSSELSVATTSLRSVEEKVNELRTQVLDLREQGMEKDVKIAKLELAVERQG</sequence>
<keyword evidence="1" id="KW-0175">Coiled coil</keyword>
<feature type="region of interest" description="Disordered" evidence="2">
    <location>
        <begin position="80"/>
        <end position="111"/>
    </location>
</feature>